<dbReference type="GO" id="GO:0044550">
    <property type="term" value="P:secondary metabolite biosynthetic process"/>
    <property type="evidence" value="ECO:0007669"/>
    <property type="project" value="TreeGrafter"/>
</dbReference>
<dbReference type="InterPro" id="IPR000873">
    <property type="entry name" value="AMP-dep_synth/lig_dom"/>
</dbReference>
<reference evidence="2 3" key="1">
    <citation type="submission" date="2019-03" db="EMBL/GenBank/DDBJ databases">
        <title>Genomic Encyclopedia of Type Strains, Phase IV (KMG-IV): sequencing the most valuable type-strain genomes for metagenomic binning, comparative biology and taxonomic classification.</title>
        <authorList>
            <person name="Goeker M."/>
        </authorList>
    </citation>
    <scope>NUCLEOTIDE SEQUENCE [LARGE SCALE GENOMIC DNA]</scope>
    <source>
        <strain evidence="2 3">DSM 16380</strain>
    </source>
</reference>
<dbReference type="InterPro" id="IPR042099">
    <property type="entry name" value="ANL_N_sf"/>
</dbReference>
<name>A0A4R2N9Y4_9PAST</name>
<dbReference type="PANTHER" id="PTHR45527">
    <property type="entry name" value="NONRIBOSOMAL PEPTIDE SYNTHETASE"/>
    <property type="match status" value="1"/>
</dbReference>
<dbReference type="AlphaFoldDB" id="A0A4R2N9Y4"/>
<proteinExistence type="predicted"/>
<feature type="domain" description="Carrier" evidence="1">
    <location>
        <begin position="498"/>
        <end position="573"/>
    </location>
</feature>
<dbReference type="Pfam" id="PF00501">
    <property type="entry name" value="AMP-binding"/>
    <property type="match status" value="1"/>
</dbReference>
<protein>
    <submittedName>
        <fullName evidence="2">Amino acid adenylation domain-containing protein</fullName>
    </submittedName>
</protein>
<dbReference type="SUPFAM" id="SSF47336">
    <property type="entry name" value="ACP-like"/>
    <property type="match status" value="1"/>
</dbReference>
<dbReference type="InterPro" id="IPR009081">
    <property type="entry name" value="PP-bd_ACP"/>
</dbReference>
<evidence type="ECO:0000259" key="1">
    <source>
        <dbReference type="PROSITE" id="PS50075"/>
    </source>
</evidence>
<dbReference type="OrthoDB" id="9803968at2"/>
<dbReference type="SUPFAM" id="SSF56801">
    <property type="entry name" value="Acetyl-CoA synthetase-like"/>
    <property type="match status" value="1"/>
</dbReference>
<sequence>MSYLHLLEKFYQNLIEQENEIIIIEKENSFSYKDVNEISNYYASILQQKMNPDNRRVGLLLSHSSKIIISIIAVLKAGKSFVPINKNLKAEDIGNILEIAEITCLISDDIQFNYNDINIIHYADNQRLCLNQKFTTDYDPNNEAYLLFTSGSSGIPKGCSVNYNNLNYIIKNMQDICPVSKKSVYLFSTPYFFDVSITEIFSWVYQSAVCVLDLSDFRNYNNSPDLFYQYRITHFAASPSTFLQMLNNFNNEELDKMFHSLEFVMLAGEAFKYPIFEKWQQSDWNFRLFNLYGPTESTVYAIYHELLRKNNYFEHKIPIGYPLTGCHFDIINIKDGIGELVLLGDGVCDGYINNPRLNKEKFYYDSTNQKAYKTGDLVSIGNYGLEYCGRFDDQIQVNGIRVELGDIENRISRIAQVNSVGVAFYQNKILANIVLENNLSRENLHQLLSAHLPRYMLPNYIEQVNEIKLTQNNKTDRKFIVENYISKSNKTSQENGIPVKKGILGELLNIVKVQTQNDNIAITDDIFELGINSLDVFNIANKLERTLLREIDIDLFYTQRTIEKIVENLNVESRVNASKPNDINISEKYHQLNKDIISFFDSRDEKILTEYPSIHIQHGYYFEKFNSVITFSMKLGTAYSEQQVIEAITRLIHTNSILRSKLIVREKQLIFQEFEFKQVIPLVDLTELDYNGDIIAFIENNYKATISLNRYTESYLSLFVILRFKNNIVIVGGLDHCIADFSTINVIKHKITNALSHKLQNENNSYELFCKGIIAKNTPDTIISSAYINELIKTEVEEKENILDSLKDGKFVLSLSNYEKLDNADMNIFISYTVAKSTIEKLGVDSISARTLFNIRDYHSYRFKNTIGDIHVGISFILRRNEDYDSYVVNSKRIIELFATENFRPSYIFHFNKNEYLNTIKEKISNANIMSINYLGEIKETELDREINEMYKLQCQMYNITKNIYITAYTVNEKLYILSNKDIF</sequence>
<evidence type="ECO:0000313" key="3">
    <source>
        <dbReference type="Proteomes" id="UP000295537"/>
    </source>
</evidence>
<dbReference type="Pfam" id="PF00550">
    <property type="entry name" value="PP-binding"/>
    <property type="match status" value="1"/>
</dbReference>
<dbReference type="PROSITE" id="PS00455">
    <property type="entry name" value="AMP_BINDING"/>
    <property type="match status" value="1"/>
</dbReference>
<dbReference type="InterPro" id="IPR020845">
    <property type="entry name" value="AMP-binding_CS"/>
</dbReference>
<dbReference type="PROSITE" id="PS50075">
    <property type="entry name" value="CARRIER"/>
    <property type="match status" value="1"/>
</dbReference>
<comment type="caution">
    <text evidence="2">The sequence shown here is derived from an EMBL/GenBank/DDBJ whole genome shotgun (WGS) entry which is preliminary data.</text>
</comment>
<dbReference type="GO" id="GO:0043041">
    <property type="term" value="P:amino acid activation for nonribosomal peptide biosynthetic process"/>
    <property type="evidence" value="ECO:0007669"/>
    <property type="project" value="TreeGrafter"/>
</dbReference>
<gene>
    <name evidence="2" type="ORF">EV693_10429</name>
</gene>
<dbReference type="GO" id="GO:0031177">
    <property type="term" value="F:phosphopantetheine binding"/>
    <property type="evidence" value="ECO:0007669"/>
    <property type="project" value="TreeGrafter"/>
</dbReference>
<dbReference type="PANTHER" id="PTHR45527:SF1">
    <property type="entry name" value="FATTY ACID SYNTHASE"/>
    <property type="match status" value="1"/>
</dbReference>
<keyword evidence="3" id="KW-1185">Reference proteome</keyword>
<dbReference type="EMBL" id="SLXJ01000004">
    <property type="protein sequence ID" value="TCP17800.1"/>
    <property type="molecule type" value="Genomic_DNA"/>
</dbReference>
<dbReference type="Proteomes" id="UP000295537">
    <property type="component" value="Unassembled WGS sequence"/>
</dbReference>
<dbReference type="Gene3D" id="3.40.50.12780">
    <property type="entry name" value="N-terminal domain of ligase-like"/>
    <property type="match status" value="1"/>
</dbReference>
<dbReference type="RefSeq" id="WP_132501042.1">
    <property type="nucleotide sequence ID" value="NZ_LVXA01000001.1"/>
</dbReference>
<evidence type="ECO:0000313" key="2">
    <source>
        <dbReference type="EMBL" id="TCP17800.1"/>
    </source>
</evidence>
<dbReference type="GO" id="GO:0005737">
    <property type="term" value="C:cytoplasm"/>
    <property type="evidence" value="ECO:0007669"/>
    <property type="project" value="TreeGrafter"/>
</dbReference>
<dbReference type="Gene3D" id="3.30.300.30">
    <property type="match status" value="1"/>
</dbReference>
<dbReference type="InterPro" id="IPR045851">
    <property type="entry name" value="AMP-bd_C_sf"/>
</dbReference>
<dbReference type="InterPro" id="IPR036736">
    <property type="entry name" value="ACP-like_sf"/>
</dbReference>
<organism evidence="2 3">
    <name type="scientific">Nicoletella semolina</name>
    <dbReference type="NCBI Taxonomy" id="271160"/>
    <lineage>
        <taxon>Bacteria</taxon>
        <taxon>Pseudomonadati</taxon>
        <taxon>Pseudomonadota</taxon>
        <taxon>Gammaproteobacteria</taxon>
        <taxon>Pasteurellales</taxon>
        <taxon>Pasteurellaceae</taxon>
        <taxon>Nicoletella</taxon>
    </lineage>
</organism>
<accession>A0A4R2N9Y4</accession>
<dbReference type="SUPFAM" id="SSF52777">
    <property type="entry name" value="CoA-dependent acyltransferases"/>
    <property type="match status" value="1"/>
</dbReference>
<dbReference type="Gene3D" id="1.10.1200.10">
    <property type="entry name" value="ACP-like"/>
    <property type="match status" value="1"/>
</dbReference>